<evidence type="ECO:0000313" key="2">
    <source>
        <dbReference type="EMBL" id="KAK8759760.1"/>
    </source>
</evidence>
<reference evidence="2 3" key="1">
    <citation type="journal article" date="2023" name="Arcadia Sci">
        <title>De novo assembly of a long-read Amblyomma americanum tick genome.</title>
        <authorList>
            <person name="Chou S."/>
            <person name="Poskanzer K.E."/>
            <person name="Rollins M."/>
            <person name="Thuy-Boun P.S."/>
        </authorList>
    </citation>
    <scope>NUCLEOTIDE SEQUENCE [LARGE SCALE GENOMIC DNA]</scope>
    <source>
        <strain evidence="2">F_SG_1</strain>
        <tissue evidence="2">Salivary glands</tissue>
    </source>
</reference>
<comment type="caution">
    <text evidence="2">The sequence shown here is derived from an EMBL/GenBank/DDBJ whole genome shotgun (WGS) entry which is preliminary data.</text>
</comment>
<accession>A0AAQ4DBC0</accession>
<keyword evidence="1" id="KW-0472">Membrane</keyword>
<evidence type="ECO:0000313" key="3">
    <source>
        <dbReference type="Proteomes" id="UP001321473"/>
    </source>
</evidence>
<sequence>MDARVWLIWIAFALGAAWCVAALSNERALASKARWIEVPRSQFARYRKIAQQAVYVASRIYKYLYHVAAIKRVRYM</sequence>
<keyword evidence="3" id="KW-1185">Reference proteome</keyword>
<organism evidence="2 3">
    <name type="scientific">Amblyomma americanum</name>
    <name type="common">Lone star tick</name>
    <dbReference type="NCBI Taxonomy" id="6943"/>
    <lineage>
        <taxon>Eukaryota</taxon>
        <taxon>Metazoa</taxon>
        <taxon>Ecdysozoa</taxon>
        <taxon>Arthropoda</taxon>
        <taxon>Chelicerata</taxon>
        <taxon>Arachnida</taxon>
        <taxon>Acari</taxon>
        <taxon>Parasitiformes</taxon>
        <taxon>Ixodida</taxon>
        <taxon>Ixodoidea</taxon>
        <taxon>Ixodidae</taxon>
        <taxon>Amblyomminae</taxon>
        <taxon>Amblyomma</taxon>
    </lineage>
</organism>
<keyword evidence="1" id="KW-0812">Transmembrane</keyword>
<feature type="non-terminal residue" evidence="2">
    <location>
        <position position="76"/>
    </location>
</feature>
<dbReference type="Proteomes" id="UP001321473">
    <property type="component" value="Unassembled WGS sequence"/>
</dbReference>
<dbReference type="EMBL" id="JARKHS020032641">
    <property type="protein sequence ID" value="KAK8759760.1"/>
    <property type="molecule type" value="Genomic_DNA"/>
</dbReference>
<dbReference type="AlphaFoldDB" id="A0AAQ4DBC0"/>
<gene>
    <name evidence="2" type="ORF">V5799_002607</name>
</gene>
<evidence type="ECO:0000256" key="1">
    <source>
        <dbReference type="SAM" id="Phobius"/>
    </source>
</evidence>
<proteinExistence type="predicted"/>
<name>A0AAQ4DBC0_AMBAM</name>
<protein>
    <submittedName>
        <fullName evidence="2">Uncharacterized protein</fullName>
    </submittedName>
</protein>
<keyword evidence="1" id="KW-1133">Transmembrane helix</keyword>
<feature type="transmembrane region" description="Helical" evidence="1">
    <location>
        <begin position="6"/>
        <end position="24"/>
    </location>
</feature>